<dbReference type="Pfam" id="PF25414">
    <property type="entry name" value="zf-C2H2_Z280C_D"/>
    <property type="match status" value="1"/>
</dbReference>
<keyword evidence="9" id="KW-0805">Transcription regulation</keyword>
<dbReference type="PANTHER" id="PTHR24388">
    <property type="entry name" value="ZINC FINGER PROTEIN"/>
    <property type="match status" value="1"/>
</dbReference>
<organism evidence="16 17">
    <name type="scientific">Oryzias latipes</name>
    <name type="common">Japanese rice fish</name>
    <name type="synonym">Japanese killifish</name>
    <dbReference type="NCBI Taxonomy" id="8090"/>
    <lineage>
        <taxon>Eukaryota</taxon>
        <taxon>Metazoa</taxon>
        <taxon>Chordata</taxon>
        <taxon>Craniata</taxon>
        <taxon>Vertebrata</taxon>
        <taxon>Euteleostomi</taxon>
        <taxon>Actinopterygii</taxon>
        <taxon>Neopterygii</taxon>
        <taxon>Teleostei</taxon>
        <taxon>Neoteleostei</taxon>
        <taxon>Acanthomorphata</taxon>
        <taxon>Ovalentaria</taxon>
        <taxon>Atherinomorphae</taxon>
        <taxon>Beloniformes</taxon>
        <taxon>Adrianichthyidae</taxon>
        <taxon>Oryziinae</taxon>
        <taxon>Oryzias</taxon>
    </lineage>
</organism>
<dbReference type="HOGENOM" id="CLU_010097_2_0_1"/>
<keyword evidence="6 13" id="KW-0863">Zinc-finger</keyword>
<evidence type="ECO:0000259" key="15">
    <source>
        <dbReference type="PROSITE" id="PS50157"/>
    </source>
</evidence>
<evidence type="ECO:0000256" key="11">
    <source>
        <dbReference type="ARBA" id="ARBA00023163"/>
    </source>
</evidence>
<dbReference type="Proteomes" id="UP000001038">
    <property type="component" value="Chromosome 3"/>
</dbReference>
<keyword evidence="10" id="KW-0238">DNA-binding</keyword>
<keyword evidence="11" id="KW-0804">Transcription</keyword>
<evidence type="ECO:0000256" key="1">
    <source>
        <dbReference type="ARBA" id="ARBA00003729"/>
    </source>
</evidence>
<dbReference type="Pfam" id="PF25429">
    <property type="entry name" value="zf-POGZ"/>
    <property type="match status" value="1"/>
</dbReference>
<evidence type="ECO:0000313" key="16">
    <source>
        <dbReference type="Ensembl" id="ENSORLP00000010710.2"/>
    </source>
</evidence>
<evidence type="ECO:0000256" key="7">
    <source>
        <dbReference type="ARBA" id="ARBA00022833"/>
    </source>
</evidence>
<dbReference type="STRING" id="8090.ENSORLP00000010710"/>
<dbReference type="GO" id="GO:0008270">
    <property type="term" value="F:zinc ion binding"/>
    <property type="evidence" value="ECO:0007669"/>
    <property type="project" value="UniProtKB-KW"/>
</dbReference>
<evidence type="ECO:0000256" key="5">
    <source>
        <dbReference type="ARBA" id="ARBA00022737"/>
    </source>
</evidence>
<evidence type="ECO:0000256" key="12">
    <source>
        <dbReference type="ARBA" id="ARBA00023242"/>
    </source>
</evidence>
<reference evidence="16" key="2">
    <citation type="submission" date="2025-08" db="UniProtKB">
        <authorList>
            <consortium name="Ensembl"/>
        </authorList>
    </citation>
    <scope>IDENTIFICATION</scope>
    <source>
        <strain evidence="16">Hd-rR</strain>
    </source>
</reference>
<evidence type="ECO:0000256" key="2">
    <source>
        <dbReference type="ARBA" id="ARBA00004123"/>
    </source>
</evidence>
<dbReference type="InterPro" id="IPR013087">
    <property type="entry name" value="Znf_C2H2_type"/>
</dbReference>
<feature type="region of interest" description="Disordered" evidence="14">
    <location>
        <begin position="734"/>
        <end position="770"/>
    </location>
</feature>
<accession>H2LX57</accession>
<evidence type="ECO:0000256" key="13">
    <source>
        <dbReference type="PROSITE-ProRule" id="PRU00042"/>
    </source>
</evidence>
<reference evidence="16" key="3">
    <citation type="submission" date="2025-09" db="UniProtKB">
        <authorList>
            <consortium name="Ensembl"/>
        </authorList>
    </citation>
    <scope>IDENTIFICATION</scope>
    <source>
        <strain evidence="16">Hd-rR</strain>
    </source>
</reference>
<gene>
    <name evidence="16" type="primary">znf280d</name>
</gene>
<dbReference type="GO" id="GO:0000981">
    <property type="term" value="F:DNA-binding transcription factor activity, RNA polymerase II-specific"/>
    <property type="evidence" value="ECO:0000318"/>
    <property type="project" value="GO_Central"/>
</dbReference>
<feature type="compositionally biased region" description="Basic and acidic residues" evidence="14">
    <location>
        <begin position="581"/>
        <end position="594"/>
    </location>
</feature>
<dbReference type="PROSITE" id="PS50157">
    <property type="entry name" value="ZINC_FINGER_C2H2_2"/>
    <property type="match status" value="1"/>
</dbReference>
<dbReference type="GO" id="GO:0006355">
    <property type="term" value="P:regulation of DNA-templated transcription"/>
    <property type="evidence" value="ECO:0000318"/>
    <property type="project" value="GO_Central"/>
</dbReference>
<comment type="subcellular location">
    <subcellularLocation>
        <location evidence="2">Nucleus</location>
    </subcellularLocation>
</comment>
<dbReference type="FunFam" id="3.30.160.60:FF:000298">
    <property type="entry name" value="zinc finger protein 280D isoform X1"/>
    <property type="match status" value="1"/>
</dbReference>
<feature type="domain" description="C2H2-type" evidence="15">
    <location>
        <begin position="422"/>
        <end position="450"/>
    </location>
</feature>
<protein>
    <submittedName>
        <fullName evidence="16">Zinc finger protein 280D</fullName>
    </submittedName>
</protein>
<dbReference type="GeneTree" id="ENSGT00940000163854"/>
<keyword evidence="12" id="KW-0539">Nucleus</keyword>
<dbReference type="SUPFAM" id="SSF57667">
    <property type="entry name" value="beta-beta-alpha zinc fingers"/>
    <property type="match status" value="1"/>
</dbReference>
<evidence type="ECO:0000256" key="10">
    <source>
        <dbReference type="ARBA" id="ARBA00023125"/>
    </source>
</evidence>
<dbReference type="InterPro" id="IPR050527">
    <property type="entry name" value="Snail/Krueppel_Znf"/>
</dbReference>
<dbReference type="PROSITE" id="PS00028">
    <property type="entry name" value="ZINC_FINGER_C2H2_1"/>
    <property type="match status" value="4"/>
</dbReference>
<feature type="region of interest" description="Disordered" evidence="14">
    <location>
        <begin position="526"/>
        <end position="554"/>
    </location>
</feature>
<keyword evidence="4" id="KW-0479">Metal-binding</keyword>
<dbReference type="PANTHER" id="PTHR24388:SF34">
    <property type="entry name" value="ZINC FINGER PROTEIN 280D"/>
    <property type="match status" value="1"/>
</dbReference>
<dbReference type="InterPro" id="IPR036236">
    <property type="entry name" value="Znf_C2H2_sf"/>
</dbReference>
<proteinExistence type="predicted"/>
<dbReference type="InParanoid" id="H2LX57"/>
<feature type="compositionally biased region" description="Basic and acidic residues" evidence="14">
    <location>
        <begin position="742"/>
        <end position="760"/>
    </location>
</feature>
<feature type="compositionally biased region" description="Polar residues" evidence="14">
    <location>
        <begin position="45"/>
        <end position="61"/>
    </location>
</feature>
<sequence length="838" mass="94225">MSTMSELFMECVEEELEPWQKQVPQVNLIEDDDDDDEPIFVGVISNNQKDSKPNSAPLQKRSTAKPEVKCLPAVGPSPIVLPLSVPVTAVNSTPLSLTTVTPQPVIVNNQGFIVTSPQLAKNNEFIATLGAQYPPGTSFTIVPAGQQQIFQQISAGTPIASVIHRPQVQQIRNNIVTLANVQNPAVYTSQTNQPISKLPNSVQTAVVAVRDNCNNKDQTSLKRGLTSLEVDNMAKKVKLDSSPAKVMVRMENGILKRKCSKCLEDLSEEAQKYHLQQCRGNVGNAAASTTSTGGNKLIMLVADFYYGNFEGDLQKRDAQKTNNTFKCQSCLKVLKNNIRFMNHMKHHLELEKQNSESWESHTTCHHCYRQYMTPFQLQCHIESAHSPIESSTNCKICELAFESEQVLLEHMKANHKPGEMPYVCQVCNYRSSFFSDLEAHFRSVHENTKDLLCPFCLKVLRTSHIFMQHYMKHQRKGIYRCGKCRLNFLTYKEKVDHRTHVHKTFRKPKALEGLPPGTKVTIRASLTGKESTPVIPASPKRSVTPECRSSSPFTCEPSNSLTKFRLNDSAAQKAKMNQNKKRQEQNKKQERRSFRHNLELKHLSVKTGRYICIECNSVVDDFFVHFPLLSNCGACKYRTSCKSSIENHMIKYHSTFRKRRVLKRNQKTNVSSLKLPLVCLTCDLLVDSDLMTKHLVKQPNHVCKVIKEKDSKAEDKELNQQQPLEVRQSLAIAPHPGSEEMDQNKEAESVTNGTDDKQPELEPELPVNDQQEDLVAVNQTDGTAESNNSHQLTSTVCTSDGNLDVCQESANPSQCITVQDQIPVLKGSSDHITEDKTT</sequence>
<keyword evidence="5" id="KW-0677">Repeat</keyword>
<keyword evidence="8" id="KW-0832">Ubl conjugation</keyword>
<dbReference type="InterPro" id="IPR057618">
    <property type="entry name" value="Znf_POGZ/Z280C-D-like"/>
</dbReference>
<evidence type="ECO:0000256" key="3">
    <source>
        <dbReference type="ARBA" id="ARBA00022499"/>
    </source>
</evidence>
<evidence type="ECO:0000256" key="8">
    <source>
        <dbReference type="ARBA" id="ARBA00022843"/>
    </source>
</evidence>
<feature type="region of interest" description="Disordered" evidence="14">
    <location>
        <begin position="45"/>
        <end position="64"/>
    </location>
</feature>
<comment type="function">
    <text evidence="1">May function as a transcription factor.</text>
</comment>
<reference evidence="16 17" key="1">
    <citation type="journal article" date="2007" name="Nature">
        <title>The medaka draft genome and insights into vertebrate genome evolution.</title>
        <authorList>
            <person name="Kasahara M."/>
            <person name="Naruse K."/>
            <person name="Sasaki S."/>
            <person name="Nakatani Y."/>
            <person name="Qu W."/>
            <person name="Ahsan B."/>
            <person name="Yamada T."/>
            <person name="Nagayasu Y."/>
            <person name="Doi K."/>
            <person name="Kasai Y."/>
            <person name="Jindo T."/>
            <person name="Kobayashi D."/>
            <person name="Shimada A."/>
            <person name="Toyoda A."/>
            <person name="Kuroki Y."/>
            <person name="Fujiyama A."/>
            <person name="Sasaki T."/>
            <person name="Shimizu A."/>
            <person name="Asakawa S."/>
            <person name="Shimizu N."/>
            <person name="Hashimoto S."/>
            <person name="Yang J."/>
            <person name="Lee Y."/>
            <person name="Matsushima K."/>
            <person name="Sugano S."/>
            <person name="Sakaizumi M."/>
            <person name="Narita T."/>
            <person name="Ohishi K."/>
            <person name="Haga S."/>
            <person name="Ohta F."/>
            <person name="Nomoto H."/>
            <person name="Nogata K."/>
            <person name="Morishita T."/>
            <person name="Endo T."/>
            <person name="Shin-I T."/>
            <person name="Takeda H."/>
            <person name="Morishita S."/>
            <person name="Kohara Y."/>
        </authorList>
    </citation>
    <scope>NUCLEOTIDE SEQUENCE [LARGE SCALE GENOMIC DNA]</scope>
    <source>
        <strain evidence="16 17">Hd-rR</strain>
    </source>
</reference>
<evidence type="ECO:0000256" key="6">
    <source>
        <dbReference type="ARBA" id="ARBA00022771"/>
    </source>
</evidence>
<dbReference type="AlphaFoldDB" id="H2LX57"/>
<dbReference type="InterPro" id="IPR059074">
    <property type="entry name" value="zf-C2H2_Z280C_D"/>
</dbReference>
<dbReference type="SMART" id="SM00355">
    <property type="entry name" value="ZnF_C2H2"/>
    <property type="match status" value="7"/>
</dbReference>
<dbReference type="GO" id="GO:0000978">
    <property type="term" value="F:RNA polymerase II cis-regulatory region sequence-specific DNA binding"/>
    <property type="evidence" value="ECO:0000318"/>
    <property type="project" value="GO_Central"/>
</dbReference>
<dbReference type="Bgee" id="ENSORLG00000008529">
    <property type="expression patterns" value="Expressed in gastrula and 14 other cell types or tissues"/>
</dbReference>
<evidence type="ECO:0000313" key="17">
    <source>
        <dbReference type="Proteomes" id="UP000001038"/>
    </source>
</evidence>
<dbReference type="GO" id="GO:0005634">
    <property type="term" value="C:nucleus"/>
    <property type="evidence" value="ECO:0007669"/>
    <property type="project" value="UniProtKB-SubCell"/>
</dbReference>
<name>H2LX57_ORYLA</name>
<keyword evidence="7" id="KW-0862">Zinc</keyword>
<keyword evidence="17" id="KW-1185">Reference proteome</keyword>
<dbReference type="Gene3D" id="3.30.160.60">
    <property type="entry name" value="Classic Zinc Finger"/>
    <property type="match status" value="1"/>
</dbReference>
<dbReference type="Ensembl" id="ENSORLT00000010711.2">
    <property type="protein sequence ID" value="ENSORLP00000010710.2"/>
    <property type="gene ID" value="ENSORLG00000008529.2"/>
</dbReference>
<dbReference type="eggNOG" id="KOG1721">
    <property type="taxonomic scope" value="Eukaryota"/>
</dbReference>
<keyword evidence="3" id="KW-1017">Isopeptide bond</keyword>
<evidence type="ECO:0000256" key="9">
    <source>
        <dbReference type="ARBA" id="ARBA00023015"/>
    </source>
</evidence>
<evidence type="ECO:0000256" key="14">
    <source>
        <dbReference type="SAM" id="MobiDB-lite"/>
    </source>
</evidence>
<feature type="region of interest" description="Disordered" evidence="14">
    <location>
        <begin position="571"/>
        <end position="594"/>
    </location>
</feature>
<evidence type="ECO:0000256" key="4">
    <source>
        <dbReference type="ARBA" id="ARBA00022723"/>
    </source>
</evidence>